<feature type="transmembrane region" description="Helical" evidence="6">
    <location>
        <begin position="211"/>
        <end position="229"/>
    </location>
</feature>
<feature type="transmembrane region" description="Helical" evidence="6">
    <location>
        <begin position="692"/>
        <end position="716"/>
    </location>
</feature>
<dbReference type="PROSITE" id="PS50156">
    <property type="entry name" value="SSD"/>
    <property type="match status" value="1"/>
</dbReference>
<keyword evidence="2" id="KW-1003">Cell membrane</keyword>
<feature type="transmembrane region" description="Helical" evidence="6">
    <location>
        <begin position="235"/>
        <end position="259"/>
    </location>
</feature>
<keyword evidence="9" id="KW-1185">Reference proteome</keyword>
<protein>
    <submittedName>
        <fullName evidence="8">MMPL family transporter</fullName>
    </submittedName>
</protein>
<dbReference type="PANTHER" id="PTHR33406">
    <property type="entry name" value="MEMBRANE PROTEIN MJ1562-RELATED"/>
    <property type="match status" value="1"/>
</dbReference>
<sequence>MFAAWGRIVYRWRWATLLISAALLALSVVGLLRGGALTSGNSATSGLEAARAASLVSHELNAGQPAGSSFLLIFASRDRLATDPVFRSEVESALVHIQSDPRVTGLHTPYNAPAPAAAQALVSRDGHEALVRVDLKDTGPRAVTDYSRLRPGVHPPDLSVTGTGQVPINSAFNTTLESDLQRAETFSLPVALILLLLIFGSVIAAGLPLGVGVLTILAGVAGTFLLSRVTDVSQYALNIVTLIGLGIAIDYSLFVVNRFREELRRGTSREEAIAKTTATAGRAITFSGITVAIGLSAMLFYQGTFLASMGAAGAIVVAAAVFYGLTFLPALLAVLGPRVNGLSLPVLGRPPVSGRGLWHRLANWVMKRPVIFLVPSLALLLVTGSPFLHLRLANGDVDQLPARLESRQGYDNLIKSFPGQDQTEFNVVVHYGQGSPLTPERIGDQYDLSQRLAAIPGVIRVNSIYSADPSLGREGYQRLYAGGTSQLPSEARVALGQAVGRDIVLMTAVSNHPASSDAARNVLKAIRAQRTGDGGEVLVTGQTAFDVDIINFIVGRTPLAVGFVILVTYVVLFLATGSVVLPLKAVVLNLLSISASFGALVWIFQDGHLSGLLGFTAQPIDPTIPVILFAIVFGMSMDYEVLLVSRIQEEYARTGDNRLAVAEGLERSGRLITGAAAIMVAVFLAFGLAEVVLIKSIGLGLAIAVALDATIVRALMVPAVMRLLGRYNWWAPHPLRWLHRRSGLAGFGHVAAEETSGGAPVAAAPLE</sequence>
<feature type="transmembrane region" description="Helical" evidence="6">
    <location>
        <begin position="559"/>
        <end position="581"/>
    </location>
</feature>
<evidence type="ECO:0000313" key="8">
    <source>
        <dbReference type="EMBL" id="MBJ7600299.1"/>
    </source>
</evidence>
<dbReference type="Proteomes" id="UP000612893">
    <property type="component" value="Unassembled WGS sequence"/>
</dbReference>
<dbReference type="Gene3D" id="1.20.1640.10">
    <property type="entry name" value="Multidrug efflux transporter AcrB transmembrane domain"/>
    <property type="match status" value="2"/>
</dbReference>
<organism evidence="8 9">
    <name type="scientific">Candidatus Nephthysia bennettiae</name>
    <dbReference type="NCBI Taxonomy" id="3127016"/>
    <lineage>
        <taxon>Bacteria</taxon>
        <taxon>Bacillati</taxon>
        <taxon>Candidatus Dormiibacterota</taxon>
        <taxon>Candidatus Dormibacteria</taxon>
        <taxon>Candidatus Dormibacterales</taxon>
        <taxon>Candidatus Dormibacteraceae</taxon>
        <taxon>Candidatus Nephthysia</taxon>
    </lineage>
</organism>
<feature type="transmembrane region" description="Helical" evidence="6">
    <location>
        <begin position="307"/>
        <end position="335"/>
    </location>
</feature>
<evidence type="ECO:0000256" key="4">
    <source>
        <dbReference type="ARBA" id="ARBA00022989"/>
    </source>
</evidence>
<evidence type="ECO:0000256" key="3">
    <source>
        <dbReference type="ARBA" id="ARBA00022692"/>
    </source>
</evidence>
<evidence type="ECO:0000256" key="5">
    <source>
        <dbReference type="ARBA" id="ARBA00023136"/>
    </source>
</evidence>
<keyword evidence="3 6" id="KW-0812">Transmembrane</keyword>
<reference evidence="8" key="1">
    <citation type="submission" date="2020-10" db="EMBL/GenBank/DDBJ databases">
        <title>Ca. Dormibacterota MAGs.</title>
        <authorList>
            <person name="Montgomery K."/>
        </authorList>
    </citation>
    <scope>NUCLEOTIDE SEQUENCE [LARGE SCALE GENOMIC DNA]</scope>
    <source>
        <strain evidence="8">SC8812_S17_10</strain>
    </source>
</reference>
<evidence type="ECO:0000313" key="9">
    <source>
        <dbReference type="Proteomes" id="UP000612893"/>
    </source>
</evidence>
<dbReference type="SUPFAM" id="SSF82866">
    <property type="entry name" value="Multidrug efflux transporter AcrB transmembrane domain"/>
    <property type="match status" value="2"/>
</dbReference>
<comment type="caution">
    <text evidence="8">The sequence shown here is derived from an EMBL/GenBank/DDBJ whole genome shotgun (WGS) entry which is preliminary data.</text>
</comment>
<evidence type="ECO:0000256" key="2">
    <source>
        <dbReference type="ARBA" id="ARBA00022475"/>
    </source>
</evidence>
<dbReference type="RefSeq" id="WP_338204070.1">
    <property type="nucleotide sequence ID" value="NZ_JAEKNR010000198.1"/>
</dbReference>
<dbReference type="AlphaFoldDB" id="A0A934K7H7"/>
<dbReference type="InterPro" id="IPR050545">
    <property type="entry name" value="Mycobact_MmpL"/>
</dbReference>
<name>A0A934K7H7_9BACT</name>
<dbReference type="PANTHER" id="PTHR33406:SF13">
    <property type="entry name" value="MEMBRANE PROTEIN YDFJ"/>
    <property type="match status" value="1"/>
</dbReference>
<accession>A0A934K7H7</accession>
<feature type="transmembrane region" description="Helical" evidence="6">
    <location>
        <begin position="586"/>
        <end position="604"/>
    </location>
</feature>
<comment type="subcellular location">
    <subcellularLocation>
        <location evidence="1">Cell membrane</location>
        <topology evidence="1">Multi-pass membrane protein</topology>
    </subcellularLocation>
</comment>
<dbReference type="InterPro" id="IPR000731">
    <property type="entry name" value="SSD"/>
</dbReference>
<proteinExistence type="predicted"/>
<evidence type="ECO:0000259" key="7">
    <source>
        <dbReference type="PROSITE" id="PS50156"/>
    </source>
</evidence>
<dbReference type="Pfam" id="PF03176">
    <property type="entry name" value="MMPL"/>
    <property type="match status" value="2"/>
</dbReference>
<feature type="transmembrane region" description="Helical" evidence="6">
    <location>
        <begin position="624"/>
        <end position="647"/>
    </location>
</feature>
<gene>
    <name evidence="8" type="ORF">JF922_19770</name>
</gene>
<evidence type="ECO:0000256" key="6">
    <source>
        <dbReference type="SAM" id="Phobius"/>
    </source>
</evidence>
<evidence type="ECO:0000256" key="1">
    <source>
        <dbReference type="ARBA" id="ARBA00004651"/>
    </source>
</evidence>
<feature type="transmembrane region" description="Helical" evidence="6">
    <location>
        <begin position="668"/>
        <end position="686"/>
    </location>
</feature>
<feature type="transmembrane region" description="Helical" evidence="6">
    <location>
        <begin position="280"/>
        <end position="301"/>
    </location>
</feature>
<dbReference type="EMBL" id="JAEKNR010000198">
    <property type="protein sequence ID" value="MBJ7600299.1"/>
    <property type="molecule type" value="Genomic_DNA"/>
</dbReference>
<feature type="transmembrane region" description="Helical" evidence="6">
    <location>
        <begin position="370"/>
        <end position="390"/>
    </location>
</feature>
<keyword evidence="5 6" id="KW-0472">Membrane</keyword>
<feature type="domain" description="SSD" evidence="7">
    <location>
        <begin position="194"/>
        <end position="334"/>
    </location>
</feature>
<dbReference type="InterPro" id="IPR004869">
    <property type="entry name" value="MMPL_dom"/>
</dbReference>
<keyword evidence="4 6" id="KW-1133">Transmembrane helix</keyword>
<dbReference type="GO" id="GO:0005886">
    <property type="term" value="C:plasma membrane"/>
    <property type="evidence" value="ECO:0007669"/>
    <property type="project" value="UniProtKB-SubCell"/>
</dbReference>